<dbReference type="SUPFAM" id="SSF52777">
    <property type="entry name" value="CoA-dependent acyltransferases"/>
    <property type="match status" value="1"/>
</dbReference>
<dbReference type="PANTHER" id="PTHR43416:SF5">
    <property type="entry name" value="DIHYDROLIPOYLLYSINE-RESIDUE SUCCINYLTRANSFERASE COMPONENT OF 2-OXOGLUTARATE DEHYDROGENASE COMPLEX, MITOCHONDRIAL"/>
    <property type="match status" value="1"/>
</dbReference>
<comment type="pathway">
    <text evidence="3">Amino-acid degradation; L-lysine degradation via saccharopine pathway; glutaryl-CoA from L-lysine: step 6/6.</text>
</comment>
<accession>A0ABP2X5D1</accession>
<dbReference type="Proteomes" id="UP000014821">
    <property type="component" value="Unassembled WGS sequence"/>
</dbReference>
<evidence type="ECO:0000256" key="6">
    <source>
        <dbReference type="ARBA" id="ARBA00022679"/>
    </source>
</evidence>
<dbReference type="SUPFAM" id="SSF51230">
    <property type="entry name" value="Single hybrid motif"/>
    <property type="match status" value="1"/>
</dbReference>
<dbReference type="PANTHER" id="PTHR43416">
    <property type="entry name" value="DIHYDROLIPOYLLYSINE-RESIDUE SUCCINYLTRANSFERASE COMPONENT OF 2-OXOGLUTARATE DEHYDROGENASE COMPLEX, MITOCHONDRIAL-RELATED"/>
    <property type="match status" value="1"/>
</dbReference>
<evidence type="ECO:0000256" key="4">
    <source>
        <dbReference type="ARBA" id="ARBA00007317"/>
    </source>
</evidence>
<evidence type="ECO:0000256" key="5">
    <source>
        <dbReference type="ARBA" id="ARBA00022532"/>
    </source>
</evidence>
<evidence type="ECO:0000313" key="12">
    <source>
        <dbReference type="EMBL" id="EPP38015.1"/>
    </source>
</evidence>
<dbReference type="InterPro" id="IPR006255">
    <property type="entry name" value="SucB"/>
</dbReference>
<evidence type="ECO:0000256" key="10">
    <source>
        <dbReference type="NCBIfam" id="TIGR01347"/>
    </source>
</evidence>
<dbReference type="InterPro" id="IPR001078">
    <property type="entry name" value="2-oxoacid_DH_actylTfrase"/>
</dbReference>
<dbReference type="RefSeq" id="WP_020356112.1">
    <property type="nucleotide sequence ID" value="NZ_KE360587.1"/>
</dbReference>
<comment type="caution">
    <text evidence="12">The sequence shown here is derived from an EMBL/GenBank/DDBJ whole genome shotgun (WGS) entry which is preliminary data.</text>
</comment>
<dbReference type="EC" id="2.3.1.61" evidence="10"/>
<dbReference type="NCBIfam" id="TIGR01347">
    <property type="entry name" value="sucB"/>
    <property type="match status" value="1"/>
</dbReference>
<evidence type="ECO:0000256" key="3">
    <source>
        <dbReference type="ARBA" id="ARBA00005145"/>
    </source>
</evidence>
<dbReference type="CDD" id="cd06849">
    <property type="entry name" value="lipoyl_domain"/>
    <property type="match status" value="1"/>
</dbReference>
<gene>
    <name evidence="12" type="primary">sucB</name>
    <name evidence="12" type="ORF">CP10881SC42_0633</name>
</gene>
<evidence type="ECO:0000256" key="8">
    <source>
        <dbReference type="ARBA" id="ARBA00023315"/>
    </source>
</evidence>
<dbReference type="Gene3D" id="3.30.559.10">
    <property type="entry name" value="Chloramphenicol acetyltransferase-like domain"/>
    <property type="match status" value="1"/>
</dbReference>
<dbReference type="EMBL" id="ATND01000002">
    <property type="protein sequence ID" value="EPP38015.1"/>
    <property type="molecule type" value="Genomic_DNA"/>
</dbReference>
<dbReference type="Gene3D" id="2.40.50.100">
    <property type="match status" value="1"/>
</dbReference>
<dbReference type="PROSITE" id="PS50968">
    <property type="entry name" value="BIOTINYL_LIPOYL"/>
    <property type="match status" value="1"/>
</dbReference>
<evidence type="ECO:0000256" key="1">
    <source>
        <dbReference type="ARBA" id="ARBA00001938"/>
    </source>
</evidence>
<dbReference type="InterPro" id="IPR050537">
    <property type="entry name" value="2-oxoacid_dehydrogenase"/>
</dbReference>
<dbReference type="InterPro" id="IPR000089">
    <property type="entry name" value="Biotin_lipoyl"/>
</dbReference>
<dbReference type="InterPro" id="IPR011053">
    <property type="entry name" value="Single_hybrid_motif"/>
</dbReference>
<keyword evidence="13" id="KW-1185">Reference proteome</keyword>
<feature type="domain" description="Lipoyl-binding" evidence="11">
    <location>
        <begin position="2"/>
        <end position="76"/>
    </location>
</feature>
<evidence type="ECO:0000256" key="7">
    <source>
        <dbReference type="ARBA" id="ARBA00022823"/>
    </source>
</evidence>
<comment type="similarity">
    <text evidence="4">Belongs to the 2-oxoacid dehydrogenase family.</text>
</comment>
<keyword evidence="8 12" id="KW-0012">Acyltransferase</keyword>
<reference evidence="12" key="1">
    <citation type="submission" date="2013-04" db="EMBL/GenBank/DDBJ databases">
        <title>Genome sequence of Chlamydia psittaci 10_881_SC42.</title>
        <authorList>
            <person name="Huot-Creasy H."/>
            <person name="McCracken C.L."/>
            <person name="Humphries M."/>
            <person name="Sachse K."/>
            <person name="Laroucau K."/>
            <person name="Bavoil P."/>
            <person name="Myers G.S."/>
        </authorList>
    </citation>
    <scope>NUCLEOTIDE SEQUENCE [LARGE SCALE GENOMIC DNA]</scope>
    <source>
        <strain evidence="12">10_881_SC42</strain>
    </source>
</reference>
<dbReference type="GO" id="GO:0004149">
    <property type="term" value="F:dihydrolipoyllysine-residue succinyltransferase activity"/>
    <property type="evidence" value="ECO:0007669"/>
    <property type="project" value="UniProtKB-EC"/>
</dbReference>
<evidence type="ECO:0000256" key="9">
    <source>
        <dbReference type="ARBA" id="ARBA00052761"/>
    </source>
</evidence>
<proteinExistence type="inferred from homology"/>
<comment type="cofactor">
    <cofactor evidence="1">
        <name>(R)-lipoate</name>
        <dbReference type="ChEBI" id="CHEBI:83088"/>
    </cofactor>
</comment>
<keyword evidence="6 12" id="KW-0808">Transferase</keyword>
<keyword evidence="7" id="KW-0450">Lipoyl</keyword>
<dbReference type="Pfam" id="PF00364">
    <property type="entry name" value="Biotin_lipoyl"/>
    <property type="match status" value="1"/>
</dbReference>
<comment type="function">
    <text evidence="2">E2 component of the 2-oxoglutarate dehydrogenase (OGDH) complex which catalyzes the second step in the conversion of 2-oxoglutarate to succinyl-CoA and CO(2).</text>
</comment>
<comment type="catalytic activity">
    <reaction evidence="9">
        <text>N(6)-[(R)-dihydrolipoyl]-L-lysyl-[protein] + succinyl-CoA = N(6)-[(R)-S(8)-succinyldihydrolipoyl]-L-lysyl-[protein] + CoA</text>
        <dbReference type="Rhea" id="RHEA:15213"/>
        <dbReference type="Rhea" id="RHEA-COMP:10475"/>
        <dbReference type="Rhea" id="RHEA-COMP:20092"/>
        <dbReference type="ChEBI" id="CHEBI:57287"/>
        <dbReference type="ChEBI" id="CHEBI:57292"/>
        <dbReference type="ChEBI" id="CHEBI:83100"/>
        <dbReference type="ChEBI" id="CHEBI:83120"/>
        <dbReference type="EC" id="2.3.1.61"/>
    </reaction>
</comment>
<sequence>MITEVRIPNVAESISTVTIASLLVPSESLVQENQGILEIESDKVNQLIYSPASGRLVWEVAEGDTISVGGLVAKIYDANEVIPEASDDSSHSQENTTLDAEIICFPRTVSREPPAKGKTFVPLRDQIQRKETGTKNEIRERMSSIRKTISRRLVSSLHESAMLTTFNEIYMNPLIELRRENQERFSSQYHVKLGFMSFFIKAVVAGLKAYPRINAFIDKDEIVYRQYYDISIAVGTERGLIVPVIRECDTLSNGDIEVQLADLALRAREGRISVAELEGGCFTITNGGVYGSLLSTPIINPPQVGILGMHKIQKRPVVIDNTITIADMMYVALSYDHRIIDGQEAVGFLVQVKDAIEHPESLLSF</sequence>
<evidence type="ECO:0000259" key="11">
    <source>
        <dbReference type="PROSITE" id="PS50968"/>
    </source>
</evidence>
<keyword evidence="5" id="KW-0816">Tricarboxylic acid cycle</keyword>
<protein>
    <recommendedName>
        <fullName evidence="10">Dihydrolipoyllysine-residue succinyltransferase</fullName>
        <ecNumber evidence="10">2.3.1.61</ecNumber>
    </recommendedName>
</protein>
<name>A0ABP2X5D1_9CHLA</name>
<organism evidence="12 13">
    <name type="scientific">Chlamydia avium</name>
    <dbReference type="NCBI Taxonomy" id="1457141"/>
    <lineage>
        <taxon>Bacteria</taxon>
        <taxon>Pseudomonadati</taxon>
        <taxon>Chlamydiota</taxon>
        <taxon>Chlamydiia</taxon>
        <taxon>Chlamydiales</taxon>
        <taxon>Chlamydiaceae</taxon>
        <taxon>Chlamydia/Chlamydophila group</taxon>
        <taxon>Chlamydia</taxon>
    </lineage>
</organism>
<dbReference type="InterPro" id="IPR023213">
    <property type="entry name" value="CAT-like_dom_sf"/>
</dbReference>
<evidence type="ECO:0000256" key="2">
    <source>
        <dbReference type="ARBA" id="ARBA00004052"/>
    </source>
</evidence>
<dbReference type="Pfam" id="PF00198">
    <property type="entry name" value="2-oxoacid_dh"/>
    <property type="match status" value="1"/>
</dbReference>
<evidence type="ECO:0000313" key="13">
    <source>
        <dbReference type="Proteomes" id="UP000014821"/>
    </source>
</evidence>